<dbReference type="Proteomes" id="UP001430954">
    <property type="component" value="Unassembled WGS sequence"/>
</dbReference>
<evidence type="ECO:0000259" key="2">
    <source>
        <dbReference type="Pfam" id="PF09339"/>
    </source>
</evidence>
<name>A0ABS7T8Y4_9GAMM</name>
<accession>A0ABS7T8Y4</accession>
<dbReference type="RefSeq" id="WP_223676801.1">
    <property type="nucleotide sequence ID" value="NZ_JAINZW010000006.1"/>
</dbReference>
<keyword evidence="4" id="KW-1185">Reference proteome</keyword>
<feature type="region of interest" description="Disordered" evidence="1">
    <location>
        <begin position="1"/>
        <end position="21"/>
    </location>
</feature>
<comment type="caution">
    <text evidence="3">The sequence shown here is derived from an EMBL/GenBank/DDBJ whole genome shotgun (WGS) entry which is preliminary data.</text>
</comment>
<evidence type="ECO:0000313" key="4">
    <source>
        <dbReference type="Proteomes" id="UP001430954"/>
    </source>
</evidence>
<proteinExistence type="predicted"/>
<dbReference type="Pfam" id="PF09339">
    <property type="entry name" value="HTH_IclR"/>
    <property type="match status" value="1"/>
</dbReference>
<dbReference type="InterPro" id="IPR005471">
    <property type="entry name" value="Tscrpt_reg_IclR_N"/>
</dbReference>
<protein>
    <recommendedName>
        <fullName evidence="2">HTH iclR-type domain-containing protein</fullName>
    </recommendedName>
</protein>
<dbReference type="InterPro" id="IPR036388">
    <property type="entry name" value="WH-like_DNA-bd_sf"/>
</dbReference>
<feature type="domain" description="HTH iclR-type" evidence="2">
    <location>
        <begin position="24"/>
        <end position="60"/>
    </location>
</feature>
<dbReference type="SUPFAM" id="SSF46785">
    <property type="entry name" value="Winged helix' DNA-binding domain"/>
    <property type="match status" value="1"/>
</dbReference>
<evidence type="ECO:0000256" key="1">
    <source>
        <dbReference type="SAM" id="MobiDB-lite"/>
    </source>
</evidence>
<dbReference type="Gene3D" id="1.10.10.10">
    <property type="entry name" value="Winged helix-like DNA-binding domain superfamily/Winged helix DNA-binding domain"/>
    <property type="match status" value="1"/>
</dbReference>
<evidence type="ECO:0000313" key="3">
    <source>
        <dbReference type="EMBL" id="MBZ4040347.1"/>
    </source>
</evidence>
<reference evidence="3 4" key="1">
    <citation type="submission" date="2021-09" db="EMBL/GenBank/DDBJ databases">
        <title>Lysobacter sp. 13A isolated from the river sediment.</title>
        <authorList>
            <person name="Liu H."/>
            <person name="Li S."/>
            <person name="Mao S."/>
        </authorList>
    </citation>
    <scope>NUCLEOTIDE SEQUENCE [LARGE SCALE GENOMIC DNA]</scope>
    <source>
        <strain evidence="3 4">13A</strain>
    </source>
</reference>
<dbReference type="EMBL" id="JAINZW010000006">
    <property type="protein sequence ID" value="MBZ4040347.1"/>
    <property type="molecule type" value="Genomic_DNA"/>
</dbReference>
<gene>
    <name evidence="3" type="ORF">K6753_12485</name>
</gene>
<sequence length="96" mass="10555">MSEADRTDAPIASVTSIGKPDEPGLRLLRLLAGEDGQSIHRVARKLDMGLSELQRLLSALGNDPRFDGLDLVTTSRDGERLTLWLTQKGKRLCANR</sequence>
<dbReference type="InterPro" id="IPR036390">
    <property type="entry name" value="WH_DNA-bd_sf"/>
</dbReference>
<organism evidence="3 4">
    <name type="scientific">Novilysobacter selenitireducens</name>
    <dbReference type="NCBI Taxonomy" id="2872639"/>
    <lineage>
        <taxon>Bacteria</taxon>
        <taxon>Pseudomonadati</taxon>
        <taxon>Pseudomonadota</taxon>
        <taxon>Gammaproteobacteria</taxon>
        <taxon>Lysobacterales</taxon>
        <taxon>Lysobacteraceae</taxon>
        <taxon>Novilysobacter</taxon>
    </lineage>
</organism>